<keyword evidence="6 13" id="KW-0812">Transmembrane</keyword>
<gene>
    <name evidence="15" type="ORF">G9U52_14025</name>
</gene>
<comment type="cofactor">
    <cofactor evidence="1">
        <name>Zn(2+)</name>
        <dbReference type="ChEBI" id="CHEBI:29105"/>
    </cofactor>
</comment>
<evidence type="ECO:0000256" key="4">
    <source>
        <dbReference type="ARBA" id="ARBA00022475"/>
    </source>
</evidence>
<evidence type="ECO:0000256" key="8">
    <source>
        <dbReference type="ARBA" id="ARBA00022801"/>
    </source>
</evidence>
<dbReference type="PANTHER" id="PTHR35864:SF1">
    <property type="entry name" value="ZINC METALLOPROTEASE YWHC-RELATED"/>
    <property type="match status" value="1"/>
</dbReference>
<evidence type="ECO:0000256" key="12">
    <source>
        <dbReference type="ARBA" id="ARBA00023136"/>
    </source>
</evidence>
<organism evidence="15 16">
    <name type="scientific">Paenibacillus agricola</name>
    <dbReference type="NCBI Taxonomy" id="2716264"/>
    <lineage>
        <taxon>Bacteria</taxon>
        <taxon>Bacillati</taxon>
        <taxon>Bacillota</taxon>
        <taxon>Bacilli</taxon>
        <taxon>Bacillales</taxon>
        <taxon>Paenibacillaceae</taxon>
        <taxon>Paenibacillus</taxon>
    </lineage>
</organism>
<sequence length="230" mass="26392">MDFGSFLAYKVEELPFVFVVLLIGFTIHEFAHAFFANKFGDNTPRSMGRLTLNPRSHIDWLGMIFFLVIGIGWAKPVLVNRANFKSPRIMGIIVSFVGPLSNLILGFISLLVFYALLQYQVLDGMSFGVQSAVKLFFQLMITQNIFLFILNLIPFPPLDGYRILEDLLPRPWAEKLRSYQQWLFFAVLLMFFIPPIRAVTIDPIFSLQGPIFAFFNAIALQFFDSSIIRM</sequence>
<comment type="subcellular location">
    <subcellularLocation>
        <location evidence="2">Cell membrane</location>
        <topology evidence="2">Multi-pass membrane protein</topology>
    </subcellularLocation>
</comment>
<dbReference type="EMBL" id="JAAOIW010000004">
    <property type="protein sequence ID" value="NHN30952.1"/>
    <property type="molecule type" value="Genomic_DNA"/>
</dbReference>
<reference evidence="15" key="1">
    <citation type="submission" date="2020-03" db="EMBL/GenBank/DDBJ databases">
        <title>Draft sequencing of Paenibacilllus sp. S3N08.</title>
        <authorList>
            <person name="Kim D.-U."/>
        </authorList>
    </citation>
    <scope>NUCLEOTIDE SEQUENCE</scope>
    <source>
        <strain evidence="15">S3N08</strain>
    </source>
</reference>
<evidence type="ECO:0000256" key="5">
    <source>
        <dbReference type="ARBA" id="ARBA00022670"/>
    </source>
</evidence>
<proteinExistence type="inferred from homology"/>
<keyword evidence="9" id="KW-0862">Zinc</keyword>
<feature type="transmembrane region" description="Helical" evidence="13">
    <location>
        <begin position="16"/>
        <end position="37"/>
    </location>
</feature>
<dbReference type="InterPro" id="IPR052348">
    <property type="entry name" value="Metallopeptidase_M50B"/>
</dbReference>
<dbReference type="RefSeq" id="WP_166150443.1">
    <property type="nucleotide sequence ID" value="NZ_JAAOIW010000004.1"/>
</dbReference>
<dbReference type="Proteomes" id="UP001165962">
    <property type="component" value="Unassembled WGS sequence"/>
</dbReference>
<evidence type="ECO:0000256" key="10">
    <source>
        <dbReference type="ARBA" id="ARBA00022989"/>
    </source>
</evidence>
<evidence type="ECO:0000313" key="16">
    <source>
        <dbReference type="Proteomes" id="UP001165962"/>
    </source>
</evidence>
<keyword evidence="8" id="KW-0378">Hydrolase</keyword>
<protein>
    <submittedName>
        <fullName evidence="15">Site-2 protease family protein</fullName>
    </submittedName>
</protein>
<evidence type="ECO:0000259" key="14">
    <source>
        <dbReference type="Pfam" id="PF02163"/>
    </source>
</evidence>
<keyword evidence="5 15" id="KW-0645">Protease</keyword>
<keyword evidence="7" id="KW-0479">Metal-binding</keyword>
<comment type="similarity">
    <text evidence="3">Belongs to the peptidase M50B family.</text>
</comment>
<evidence type="ECO:0000256" key="2">
    <source>
        <dbReference type="ARBA" id="ARBA00004651"/>
    </source>
</evidence>
<dbReference type="CDD" id="cd06158">
    <property type="entry name" value="S2P-M50_like_1"/>
    <property type="match status" value="1"/>
</dbReference>
<dbReference type="GO" id="GO:0008233">
    <property type="term" value="F:peptidase activity"/>
    <property type="evidence" value="ECO:0007669"/>
    <property type="project" value="UniProtKB-KW"/>
</dbReference>
<dbReference type="PANTHER" id="PTHR35864">
    <property type="entry name" value="ZINC METALLOPROTEASE MJ0611-RELATED"/>
    <property type="match status" value="1"/>
</dbReference>
<evidence type="ECO:0000256" key="3">
    <source>
        <dbReference type="ARBA" id="ARBA00007931"/>
    </source>
</evidence>
<evidence type="ECO:0000256" key="11">
    <source>
        <dbReference type="ARBA" id="ARBA00023049"/>
    </source>
</evidence>
<keyword evidence="16" id="KW-1185">Reference proteome</keyword>
<feature type="transmembrane region" description="Helical" evidence="13">
    <location>
        <begin position="204"/>
        <end position="223"/>
    </location>
</feature>
<accession>A0ABX0J3J7</accession>
<evidence type="ECO:0000256" key="6">
    <source>
        <dbReference type="ARBA" id="ARBA00022692"/>
    </source>
</evidence>
<keyword evidence="4" id="KW-1003">Cell membrane</keyword>
<keyword evidence="12 13" id="KW-0472">Membrane</keyword>
<feature type="transmembrane region" description="Helical" evidence="13">
    <location>
        <begin position="179"/>
        <end position="198"/>
    </location>
</feature>
<evidence type="ECO:0000256" key="1">
    <source>
        <dbReference type="ARBA" id="ARBA00001947"/>
    </source>
</evidence>
<dbReference type="GO" id="GO:0006508">
    <property type="term" value="P:proteolysis"/>
    <property type="evidence" value="ECO:0007669"/>
    <property type="project" value="UniProtKB-KW"/>
</dbReference>
<evidence type="ECO:0000313" key="15">
    <source>
        <dbReference type="EMBL" id="NHN30952.1"/>
    </source>
</evidence>
<name>A0ABX0J3J7_9BACL</name>
<feature type="transmembrane region" description="Helical" evidence="13">
    <location>
        <begin position="90"/>
        <end position="116"/>
    </location>
</feature>
<evidence type="ECO:0000256" key="7">
    <source>
        <dbReference type="ARBA" id="ARBA00022723"/>
    </source>
</evidence>
<comment type="caution">
    <text evidence="15">The sequence shown here is derived from an EMBL/GenBank/DDBJ whole genome shotgun (WGS) entry which is preliminary data.</text>
</comment>
<evidence type="ECO:0000256" key="9">
    <source>
        <dbReference type="ARBA" id="ARBA00022833"/>
    </source>
</evidence>
<feature type="transmembrane region" description="Helical" evidence="13">
    <location>
        <begin position="136"/>
        <end position="158"/>
    </location>
</feature>
<dbReference type="InterPro" id="IPR008915">
    <property type="entry name" value="Peptidase_M50"/>
</dbReference>
<dbReference type="InterPro" id="IPR044537">
    <property type="entry name" value="Rip2-like"/>
</dbReference>
<feature type="transmembrane region" description="Helical" evidence="13">
    <location>
        <begin position="57"/>
        <end position="78"/>
    </location>
</feature>
<evidence type="ECO:0000256" key="13">
    <source>
        <dbReference type="SAM" id="Phobius"/>
    </source>
</evidence>
<dbReference type="Pfam" id="PF02163">
    <property type="entry name" value="Peptidase_M50"/>
    <property type="match status" value="1"/>
</dbReference>
<keyword evidence="11" id="KW-0482">Metalloprotease</keyword>
<feature type="domain" description="Peptidase M50" evidence="14">
    <location>
        <begin position="17"/>
        <end position="189"/>
    </location>
</feature>
<keyword evidence="10 13" id="KW-1133">Transmembrane helix</keyword>